<proteinExistence type="predicted"/>
<feature type="chain" id="PRO_5003068609" evidence="1">
    <location>
        <begin position="24"/>
        <end position="205"/>
    </location>
</feature>
<reference evidence="3" key="1">
    <citation type="journal article" date="2010" name="Mol. Biosyst.">
        <title>Complete genome sequence and comparative analysis of Shewanella violacea, a psychrophilic and piezophilic bacterium from deep sea floor sediments.</title>
        <authorList>
            <person name="Aono E."/>
            <person name="Baba T."/>
            <person name="Ara T."/>
            <person name="Nishi T."/>
            <person name="Nakamichi T."/>
            <person name="Inamoto E."/>
            <person name="Toyonaga H."/>
            <person name="Hasegawa M."/>
            <person name="Takai Y."/>
            <person name="Okumura Y."/>
            <person name="Baba M."/>
            <person name="Tomita M."/>
            <person name="Kato C."/>
            <person name="Oshima T."/>
            <person name="Nakasone K."/>
            <person name="Mori H."/>
        </authorList>
    </citation>
    <scope>NUCLEOTIDE SEQUENCE [LARGE SCALE GENOMIC DNA]</scope>
    <source>
        <strain evidence="3">JCM 10179 / CIP 106290 / LMG 19151 / DSS12</strain>
    </source>
</reference>
<dbReference type="SUPFAM" id="SSF103647">
    <property type="entry name" value="TSP type-3 repeat"/>
    <property type="match status" value="1"/>
</dbReference>
<dbReference type="STRING" id="637905.SVI_3821"/>
<organism evidence="2 3">
    <name type="scientific">Shewanella violacea (strain JCM 10179 / CIP 106290 / LMG 19151 / DSS12)</name>
    <dbReference type="NCBI Taxonomy" id="637905"/>
    <lineage>
        <taxon>Bacteria</taxon>
        <taxon>Pseudomonadati</taxon>
        <taxon>Pseudomonadota</taxon>
        <taxon>Gammaproteobacteria</taxon>
        <taxon>Alteromonadales</taxon>
        <taxon>Shewanellaceae</taxon>
        <taxon>Shewanella</taxon>
    </lineage>
</organism>
<keyword evidence="1" id="KW-0732">Signal</keyword>
<dbReference type="HOGENOM" id="CLU_016890_7_0_6"/>
<evidence type="ECO:0000313" key="3">
    <source>
        <dbReference type="Proteomes" id="UP000002350"/>
    </source>
</evidence>
<evidence type="ECO:0000313" key="2">
    <source>
        <dbReference type="EMBL" id="BAJ03792.1"/>
    </source>
</evidence>
<dbReference type="Gene3D" id="3.30.1330.60">
    <property type="entry name" value="OmpA-like domain"/>
    <property type="match status" value="1"/>
</dbReference>
<evidence type="ECO:0000256" key="1">
    <source>
        <dbReference type="SAM" id="SignalP"/>
    </source>
</evidence>
<dbReference type="InterPro" id="IPR036737">
    <property type="entry name" value="OmpA-like_sf"/>
</dbReference>
<dbReference type="eggNOG" id="COG2885">
    <property type="taxonomic scope" value="Bacteria"/>
</dbReference>
<dbReference type="Proteomes" id="UP000002350">
    <property type="component" value="Chromosome"/>
</dbReference>
<dbReference type="GO" id="GO:0005509">
    <property type="term" value="F:calcium ion binding"/>
    <property type="evidence" value="ECO:0007669"/>
    <property type="project" value="InterPro"/>
</dbReference>
<dbReference type="AlphaFoldDB" id="D4ZCP7"/>
<sequence>MNNTISSVLITLTLGLMSGCAQTATPYPAQAQTRDLLDTDNDGVINARDNCRQTTSGAMINNDGCSKSLNQIQERTKVVMFDFDSSHLTNSEVGKVSELLGDLMNLPEARLLLIGDTSPEGSDSYNRALAQRRVDTIQELAKEVGFPTQSIISQTYDQSDRTPTSISGREHRLIAVGQWQESGSQMMWNIFTTESKAKSQKPNNI</sequence>
<dbReference type="GO" id="GO:0016020">
    <property type="term" value="C:membrane"/>
    <property type="evidence" value="ECO:0007669"/>
    <property type="project" value="InterPro"/>
</dbReference>
<dbReference type="RefSeq" id="WP_013053085.1">
    <property type="nucleotide sequence ID" value="NC_014012.1"/>
</dbReference>
<accession>D4ZCP7</accession>
<feature type="signal peptide" evidence="1">
    <location>
        <begin position="1"/>
        <end position="23"/>
    </location>
</feature>
<name>D4ZCP7_SHEVD</name>
<keyword evidence="3" id="KW-1185">Reference proteome</keyword>
<dbReference type="PRINTS" id="PR01021">
    <property type="entry name" value="OMPADOMAIN"/>
</dbReference>
<gene>
    <name evidence="2" type="ordered locus">SVI_3821</name>
</gene>
<protein>
    <submittedName>
        <fullName evidence="2">Uncharacterized protein</fullName>
    </submittedName>
</protein>
<dbReference type="InterPro" id="IPR006664">
    <property type="entry name" value="OMP_bac"/>
</dbReference>
<dbReference type="InterPro" id="IPR028974">
    <property type="entry name" value="TSP_type-3_rpt"/>
</dbReference>
<dbReference type="EMBL" id="AP011177">
    <property type="protein sequence ID" value="BAJ03792.1"/>
    <property type="molecule type" value="Genomic_DNA"/>
</dbReference>
<dbReference type="OrthoDB" id="9805832at2"/>
<dbReference type="SUPFAM" id="SSF103088">
    <property type="entry name" value="OmpA-like"/>
    <property type="match status" value="1"/>
</dbReference>
<dbReference type="KEGG" id="svo:SVI_3821"/>